<dbReference type="HOGENOM" id="CLU_063236_8_2_11"/>
<dbReference type="SMART" id="SM00866">
    <property type="entry name" value="UTRA"/>
    <property type="match status" value="1"/>
</dbReference>
<dbReference type="OrthoDB" id="8584262at2"/>
<dbReference type="GO" id="GO:0003700">
    <property type="term" value="F:DNA-binding transcription factor activity"/>
    <property type="evidence" value="ECO:0007669"/>
    <property type="project" value="InterPro"/>
</dbReference>
<dbReference type="Pfam" id="PF07702">
    <property type="entry name" value="UTRA"/>
    <property type="match status" value="1"/>
</dbReference>
<dbReference type="InterPro" id="IPR000524">
    <property type="entry name" value="Tscrpt_reg_HTH_GntR"/>
</dbReference>
<reference evidence="5" key="2">
    <citation type="submission" date="2010-07" db="EMBL/GenBank/DDBJ databases">
        <title>The complete genome of Olsenella uli DSM 7084.</title>
        <authorList>
            <consortium name="US DOE Joint Genome Institute (JGI-PGF)"/>
            <person name="Lucas S."/>
            <person name="Copeland A."/>
            <person name="Lapidus A."/>
            <person name="Glavina del Rio T."/>
            <person name="Dalin E."/>
            <person name="Tice H."/>
            <person name="Bruce D."/>
            <person name="Goodwin L."/>
            <person name="Pitluck S."/>
            <person name="Kyrpides N."/>
            <person name="Mavromatis K."/>
            <person name="Ivanova N."/>
            <person name="Mikhailova N."/>
            <person name="Held B."/>
            <person name="Brettin T."/>
            <person name="Detter J.C."/>
            <person name="Tapia R."/>
            <person name="Han C."/>
            <person name="Larimer F."/>
            <person name="Land M."/>
            <person name="Hauser L."/>
            <person name="Markowitz V."/>
            <person name="Cheng J.-F."/>
            <person name="Hugenholtz P."/>
            <person name="Woyke T."/>
            <person name="Wu D."/>
            <person name="Pukall R."/>
            <person name="Gehrich-Schroeter G."/>
            <person name="Schneider S."/>
            <person name="Klenk H.-P."/>
            <person name="Eisen J.A."/>
        </authorList>
    </citation>
    <scope>NUCLEOTIDE SEQUENCE</scope>
    <source>
        <strain evidence="5">DSM 7084</strain>
    </source>
</reference>
<dbReference type="AlphaFoldDB" id="E1QYL2"/>
<dbReference type="InterPro" id="IPR036388">
    <property type="entry name" value="WH-like_DNA-bd_sf"/>
</dbReference>
<dbReference type="InterPro" id="IPR028978">
    <property type="entry name" value="Chorismate_lyase_/UTRA_dom_sf"/>
</dbReference>
<dbReference type="GO" id="GO:0003677">
    <property type="term" value="F:DNA binding"/>
    <property type="evidence" value="ECO:0007669"/>
    <property type="project" value="UniProtKB-KW"/>
</dbReference>
<keyword evidence="2" id="KW-0238">DNA-binding</keyword>
<dbReference type="GO" id="GO:0045892">
    <property type="term" value="P:negative regulation of DNA-templated transcription"/>
    <property type="evidence" value="ECO:0007669"/>
    <property type="project" value="TreeGrafter"/>
</dbReference>
<dbReference type="PANTHER" id="PTHR44846:SF1">
    <property type="entry name" value="MANNOSYL-D-GLYCERATE TRANSPORT_METABOLISM SYSTEM REPRESSOR MNGR-RELATED"/>
    <property type="match status" value="1"/>
</dbReference>
<dbReference type="SUPFAM" id="SSF64288">
    <property type="entry name" value="Chorismate lyase-like"/>
    <property type="match status" value="1"/>
</dbReference>
<dbReference type="InterPro" id="IPR011663">
    <property type="entry name" value="UTRA"/>
</dbReference>
<dbReference type="PRINTS" id="PR00035">
    <property type="entry name" value="HTHGNTR"/>
</dbReference>
<dbReference type="InterPro" id="IPR036390">
    <property type="entry name" value="WH_DNA-bd_sf"/>
</dbReference>
<evidence type="ECO:0000256" key="2">
    <source>
        <dbReference type="ARBA" id="ARBA00023125"/>
    </source>
</evidence>
<protein>
    <submittedName>
        <fullName evidence="5">Transcriptional regulator, GntR family</fullName>
    </submittedName>
</protein>
<dbReference type="Gene3D" id="1.10.10.10">
    <property type="entry name" value="Winged helix-like DNA-binding domain superfamily/Winged helix DNA-binding domain"/>
    <property type="match status" value="1"/>
</dbReference>
<evidence type="ECO:0000256" key="1">
    <source>
        <dbReference type="ARBA" id="ARBA00023015"/>
    </source>
</evidence>
<evidence type="ECO:0000313" key="5">
    <source>
        <dbReference type="EMBL" id="ADK67476.1"/>
    </source>
</evidence>
<dbReference type="GeneID" id="78511809"/>
<dbReference type="STRING" id="633147.Olsu_0352"/>
<dbReference type="Pfam" id="PF00392">
    <property type="entry name" value="GntR"/>
    <property type="match status" value="1"/>
</dbReference>
<keyword evidence="3" id="KW-0804">Transcription</keyword>
<organism evidence="5 6">
    <name type="scientific">Olsenella uli (strain ATCC 49627 / DSM 7084 / CCUG 31166 / CIP 109912 / JCM 12494 / LMG 11480 / NCIMB 702895 / VPI D76D-27C)</name>
    <name type="common">Lactobacillus uli</name>
    <dbReference type="NCBI Taxonomy" id="633147"/>
    <lineage>
        <taxon>Bacteria</taxon>
        <taxon>Bacillati</taxon>
        <taxon>Actinomycetota</taxon>
        <taxon>Coriobacteriia</taxon>
        <taxon>Coriobacteriales</taxon>
        <taxon>Atopobiaceae</taxon>
        <taxon>Olsenella</taxon>
    </lineage>
</organism>
<name>E1QYL2_OLSUV</name>
<evidence type="ECO:0000256" key="3">
    <source>
        <dbReference type="ARBA" id="ARBA00023163"/>
    </source>
</evidence>
<proteinExistence type="predicted"/>
<dbReference type="PROSITE" id="PS50949">
    <property type="entry name" value="HTH_GNTR"/>
    <property type="match status" value="1"/>
</dbReference>
<dbReference type="EMBL" id="CP002106">
    <property type="protein sequence ID" value="ADK67476.1"/>
    <property type="molecule type" value="Genomic_DNA"/>
</dbReference>
<evidence type="ECO:0000313" key="6">
    <source>
        <dbReference type="Proteomes" id="UP000000333"/>
    </source>
</evidence>
<dbReference type="eggNOG" id="COG2188">
    <property type="taxonomic scope" value="Bacteria"/>
</dbReference>
<dbReference type="SUPFAM" id="SSF46785">
    <property type="entry name" value="Winged helix' DNA-binding domain"/>
    <property type="match status" value="1"/>
</dbReference>
<dbReference type="PANTHER" id="PTHR44846">
    <property type="entry name" value="MANNOSYL-D-GLYCERATE TRANSPORT/METABOLISM SYSTEM REPRESSOR MNGR-RELATED"/>
    <property type="match status" value="1"/>
</dbReference>
<dbReference type="InterPro" id="IPR050679">
    <property type="entry name" value="Bact_HTH_transcr_reg"/>
</dbReference>
<keyword evidence="1" id="KW-0805">Transcription regulation</keyword>
<sequence length="262" mass="28855">MDILVLIARDPLDPSSKVPLWRQLKHRLQQLMASGVAGEGDALPPERNMADALGLSRTTVRRCLDALADEGRIVRTRGRGTFVARPLGLGAARDRYAYSFTAEAEASGREPSTRVLSFGQSPATVALAERLELEEGEGLWEIRRLRLADGEPLAYHRVYVPVRCCPELTRGDAEHSILSALAAKGGIYPSSMDGSYEAIALDSSEARLLRQRAGSPALRLVRTNFATNGMPYEVALTIFRADRYQLRVRSDDGVDSFRKVML</sequence>
<feature type="domain" description="HTH gntR-type" evidence="4">
    <location>
        <begin position="18"/>
        <end position="86"/>
    </location>
</feature>
<dbReference type="Proteomes" id="UP000000333">
    <property type="component" value="Chromosome"/>
</dbReference>
<dbReference type="PATRIC" id="fig|633147.7.peg.1211"/>
<dbReference type="SMART" id="SM00345">
    <property type="entry name" value="HTH_GNTR"/>
    <property type="match status" value="1"/>
</dbReference>
<dbReference type="CDD" id="cd07377">
    <property type="entry name" value="WHTH_GntR"/>
    <property type="match status" value="1"/>
</dbReference>
<reference evidence="5" key="1">
    <citation type="journal article" date="2010" name="Stand. Genomic Sci.">
        <title>Complete genome sequence of Olsenella uli type strain (VPI D76D-27C).</title>
        <authorList>
            <person name="Goker M."/>
            <person name="Held B."/>
            <person name="Lucas S."/>
            <person name="Nolan M."/>
            <person name="Yasawong M."/>
            <person name="Glavina Del Rio T."/>
            <person name="Tice H."/>
            <person name="Cheng J.F."/>
            <person name="Bruce D."/>
            <person name="Detter J.C."/>
            <person name="Tapia R."/>
            <person name="Han C."/>
            <person name="Goodwin L."/>
            <person name="Pitluck S."/>
            <person name="Liolios K."/>
            <person name="Ivanova N."/>
            <person name="Mavromatis K."/>
            <person name="Mikhailova N."/>
            <person name="Pati A."/>
            <person name="Chen A."/>
            <person name="Palaniappan K."/>
            <person name="Land M."/>
            <person name="Hauser L."/>
            <person name="Chang Y.J."/>
            <person name="Jeffries C.D."/>
            <person name="Rohde M."/>
            <person name="Sikorski J."/>
            <person name="Pukall R."/>
            <person name="Woyke T."/>
            <person name="Bristow J."/>
            <person name="Eisen J.A."/>
            <person name="Markowitz V."/>
            <person name="Hugenholtz P."/>
            <person name="Kyrpides N.C."/>
            <person name="Klenk H.P."/>
            <person name="Lapidus A."/>
        </authorList>
    </citation>
    <scope>NUCLEOTIDE SEQUENCE [LARGE SCALE GENOMIC DNA]</scope>
    <source>
        <strain evidence="5">DSM 7084</strain>
    </source>
</reference>
<evidence type="ECO:0000259" key="4">
    <source>
        <dbReference type="PROSITE" id="PS50949"/>
    </source>
</evidence>
<gene>
    <name evidence="5" type="ordered locus">Olsu_0352</name>
</gene>
<dbReference type="KEGG" id="ols:Olsu_0352"/>
<accession>E1QYL2</accession>
<keyword evidence="6" id="KW-1185">Reference proteome</keyword>
<dbReference type="RefSeq" id="WP_013251228.1">
    <property type="nucleotide sequence ID" value="NC_014363.1"/>
</dbReference>
<dbReference type="Gene3D" id="3.40.1410.10">
    <property type="entry name" value="Chorismate lyase-like"/>
    <property type="match status" value="1"/>
</dbReference>